<dbReference type="Proteomes" id="UP000053380">
    <property type="component" value="Unassembled WGS sequence"/>
</dbReference>
<keyword evidence="1" id="KW-0812">Transmembrane</keyword>
<sequence length="255" mass="29075">MLNLLKMDAYRFIRNKTMYMLLLLFCAFQIFGIFMMRQYSQEMEAGGGVAVGSLDASEFIQYTLSQPPSWMLLYITVFVVYFYMSEYQSGFGKNYMSMRRARIYTILAKIWISALFVGLLFLTMLVSDWIGRGLFFDNTTWGDTGYFVKLLIGQFLLHWAFAILMLCITVLCKNLLAGVIIGFVLALNIPGMLLGALESLVNGVNISQYWLVNTLVAVKDFNDAGEFMQTLLVAFVFIVVFAAIAVRHKIREDLN</sequence>
<dbReference type="OrthoDB" id="1641057at2"/>
<evidence type="ECO:0000313" key="3">
    <source>
        <dbReference type="Proteomes" id="UP000053380"/>
    </source>
</evidence>
<dbReference type="HOGENOM" id="CLU_1093466_0_0_9"/>
<evidence type="ECO:0000256" key="1">
    <source>
        <dbReference type="SAM" id="Phobius"/>
    </source>
</evidence>
<feature type="transmembrane region" description="Helical" evidence="1">
    <location>
        <begin position="175"/>
        <end position="197"/>
    </location>
</feature>
<gene>
    <name evidence="2" type="ORF">SacsacDRAFT_0277</name>
</gene>
<keyword evidence="1" id="KW-1133">Transmembrane helix</keyword>
<reference evidence="2 3" key="1">
    <citation type="submission" date="2013-07" db="EMBL/GenBank/DDBJ databases">
        <authorList>
            <consortium name="DOE Joint Genome Institute"/>
            <person name="Anderson I."/>
            <person name="Huntemann M."/>
            <person name="Han J."/>
            <person name="Chen A."/>
            <person name="Kyrpides N."/>
            <person name="Mavromatis K."/>
            <person name="Markowitz V."/>
            <person name="Palaniappan K."/>
            <person name="Ivanova N."/>
            <person name="Schaumberg A."/>
            <person name="Pati A."/>
            <person name="Liolios K."/>
            <person name="Nordberg H.P."/>
            <person name="Cantor M.N."/>
            <person name="Hua S.X."/>
            <person name="Woyke T."/>
        </authorList>
    </citation>
    <scope>NUCLEOTIDE SEQUENCE [LARGE SCALE GENOMIC DNA]</scope>
    <source>
        <strain evidence="2 3">DSM 19268</strain>
    </source>
</reference>
<dbReference type="Pfam" id="PF12730">
    <property type="entry name" value="ABC2_membrane_4"/>
    <property type="match status" value="1"/>
</dbReference>
<feature type="transmembrane region" description="Helical" evidence="1">
    <location>
        <begin position="68"/>
        <end position="85"/>
    </location>
</feature>
<protein>
    <recommendedName>
        <fullName evidence="4">ABC-2 family transporter protein</fullName>
    </recommendedName>
</protein>
<feature type="transmembrane region" description="Helical" evidence="1">
    <location>
        <begin position="146"/>
        <end position="168"/>
    </location>
</feature>
<keyword evidence="3" id="KW-1185">Reference proteome</keyword>
<accession>A0A011AMW2</accession>
<evidence type="ECO:0000313" key="2">
    <source>
        <dbReference type="EMBL" id="EXG83311.1"/>
    </source>
</evidence>
<organism evidence="2 3">
    <name type="scientific">Saccharibacillus sacchari DSM 19268</name>
    <dbReference type="NCBI Taxonomy" id="915437"/>
    <lineage>
        <taxon>Bacteria</taxon>
        <taxon>Bacillati</taxon>
        <taxon>Bacillota</taxon>
        <taxon>Bacilli</taxon>
        <taxon>Bacillales</taxon>
        <taxon>Paenibacillaceae</taxon>
        <taxon>Saccharibacillus</taxon>
    </lineage>
</organism>
<name>A0A011AMW2_9BACL</name>
<keyword evidence="1" id="KW-0472">Membrane</keyword>
<feature type="transmembrane region" description="Helical" evidence="1">
    <location>
        <begin position="227"/>
        <end position="246"/>
    </location>
</feature>
<comment type="caution">
    <text evidence="2">The sequence shown here is derived from an EMBL/GenBank/DDBJ whole genome shotgun (WGS) entry which is preliminary data.</text>
</comment>
<dbReference type="AlphaFoldDB" id="A0A011AMW2"/>
<dbReference type="RefSeq" id="WP_037282689.1">
    <property type="nucleotide sequence ID" value="NZ_KK073875.1"/>
</dbReference>
<dbReference type="EMBL" id="JFBU01000001">
    <property type="protein sequence ID" value="EXG83311.1"/>
    <property type="molecule type" value="Genomic_DNA"/>
</dbReference>
<feature type="transmembrane region" description="Helical" evidence="1">
    <location>
        <begin position="106"/>
        <end position="126"/>
    </location>
</feature>
<evidence type="ECO:0008006" key="4">
    <source>
        <dbReference type="Google" id="ProtNLM"/>
    </source>
</evidence>
<proteinExistence type="predicted"/>